<dbReference type="PANTHER" id="PTHR44329">
    <property type="entry name" value="SERINE/THREONINE-PROTEIN KINASE TNNI3K-RELATED"/>
    <property type="match status" value="1"/>
</dbReference>
<keyword evidence="3" id="KW-1185">Reference proteome</keyword>
<dbReference type="Gene3D" id="1.10.510.10">
    <property type="entry name" value="Transferase(Phosphotransferase) domain 1"/>
    <property type="match status" value="2"/>
</dbReference>
<dbReference type="InterPro" id="IPR000719">
    <property type="entry name" value="Prot_kinase_dom"/>
</dbReference>
<dbReference type="Pfam" id="PF00069">
    <property type="entry name" value="Pkinase"/>
    <property type="match status" value="1"/>
</dbReference>
<reference evidence="2" key="1">
    <citation type="submission" date="2022-07" db="EMBL/GenBank/DDBJ databases">
        <title>Genome Sequence of Physisporinus lineatus.</title>
        <authorList>
            <person name="Buettner E."/>
        </authorList>
    </citation>
    <scope>NUCLEOTIDE SEQUENCE</scope>
    <source>
        <strain evidence="2">VT162</strain>
    </source>
</reference>
<feature type="domain" description="Protein kinase" evidence="1">
    <location>
        <begin position="434"/>
        <end position="713"/>
    </location>
</feature>
<feature type="domain" description="Protein kinase" evidence="1">
    <location>
        <begin position="125"/>
        <end position="430"/>
    </location>
</feature>
<evidence type="ECO:0000259" key="1">
    <source>
        <dbReference type="PROSITE" id="PS50011"/>
    </source>
</evidence>
<comment type="caution">
    <text evidence="2">The sequence shown here is derived from an EMBL/GenBank/DDBJ whole genome shotgun (WGS) entry which is preliminary data.</text>
</comment>
<dbReference type="InterPro" id="IPR051681">
    <property type="entry name" value="Ser/Thr_Kinases-Pseudokinases"/>
</dbReference>
<dbReference type="InterPro" id="IPR001245">
    <property type="entry name" value="Ser-Thr/Tyr_kinase_cat_dom"/>
</dbReference>
<evidence type="ECO:0000313" key="3">
    <source>
        <dbReference type="Proteomes" id="UP001212997"/>
    </source>
</evidence>
<dbReference type="PANTHER" id="PTHR44329:SF214">
    <property type="entry name" value="PROTEIN KINASE DOMAIN-CONTAINING PROTEIN"/>
    <property type="match status" value="1"/>
</dbReference>
<organism evidence="2 3">
    <name type="scientific">Meripilus lineatus</name>
    <dbReference type="NCBI Taxonomy" id="2056292"/>
    <lineage>
        <taxon>Eukaryota</taxon>
        <taxon>Fungi</taxon>
        <taxon>Dikarya</taxon>
        <taxon>Basidiomycota</taxon>
        <taxon>Agaricomycotina</taxon>
        <taxon>Agaricomycetes</taxon>
        <taxon>Polyporales</taxon>
        <taxon>Meripilaceae</taxon>
        <taxon>Meripilus</taxon>
    </lineage>
</organism>
<dbReference type="AlphaFoldDB" id="A0AAD5V101"/>
<dbReference type="InterPro" id="IPR008266">
    <property type="entry name" value="Tyr_kinase_AS"/>
</dbReference>
<proteinExistence type="predicted"/>
<gene>
    <name evidence="2" type="ORF">NLI96_g6469</name>
</gene>
<protein>
    <recommendedName>
        <fullName evidence="1">Protein kinase domain-containing protein</fullName>
    </recommendedName>
</protein>
<dbReference type="InterPro" id="IPR011009">
    <property type="entry name" value="Kinase-like_dom_sf"/>
</dbReference>
<dbReference type="Pfam" id="PF07714">
    <property type="entry name" value="PK_Tyr_Ser-Thr"/>
    <property type="match status" value="1"/>
</dbReference>
<sequence>MFPVYSSDLPTTSGGSQGLGITITNWLRRVGRDREYNRVAEASGLGLLQDAFTTGDFNKVFSLRYSKATDALDIMLEACDISAFADSSHDKAARGILIIKLYTLSCASGRLPSRLFLSGHHSNIRKPFPKFAQESWAYVRPGTLDGEKFAFRGVRVDPNQLFADSIEDVHRRAILWRTLPHHHFVLPLHGVVPQADNAPFILTSWMERGNITEHIKRVNRALSPQKARLDSGVPFRKHLITWIYQWILEIICAIEHLHSNGVVHGELRGVNVLLHTDNSIRLSGSGADWRRVCPEDDCDEGNDDDGDDDKIDGRTDLFSRMGVLESLAWAAPESMAGPMKPTLASDIYSFACVCVELFNGGLSPFEGLPPLEIYHKVIRGVKPLRPATIPDDLWDILCRCLNSDPTERPTAQNLLGELMSICHYQSQELFQSSVSLTSTPSNHNNGVVQSHLLQYFYTKNAHDLLQLRGMDAQYALDIFQSAFLREAITWKTLDHEHVLPFTGISEDIFPSRFCMVMPWMSNGNALEYAKHLRGSMDLTAIVTALLNRVLHQITLGVQYLHSEGVIHGDLRAVNVLIDRKKNARLADFGLASMEMGGSSILPSYGGNPRWQSPELIDPNQYGWEEPLPTRASDVYSFGCVCIELYTGEPPFGRLRDFEVVHKLVKGETPQHPSEFMPRSVWEYNLNLNHAAASQGHWTHPRNSGFALAMTKDP</sequence>
<dbReference type="EMBL" id="JANAWD010000237">
    <property type="protein sequence ID" value="KAJ3483219.1"/>
    <property type="molecule type" value="Genomic_DNA"/>
</dbReference>
<dbReference type="GO" id="GO:0004674">
    <property type="term" value="F:protein serine/threonine kinase activity"/>
    <property type="evidence" value="ECO:0007669"/>
    <property type="project" value="TreeGrafter"/>
</dbReference>
<accession>A0AAD5V101</accession>
<dbReference type="GO" id="GO:0005524">
    <property type="term" value="F:ATP binding"/>
    <property type="evidence" value="ECO:0007669"/>
    <property type="project" value="InterPro"/>
</dbReference>
<dbReference type="Proteomes" id="UP001212997">
    <property type="component" value="Unassembled WGS sequence"/>
</dbReference>
<dbReference type="PROSITE" id="PS50011">
    <property type="entry name" value="PROTEIN_KINASE_DOM"/>
    <property type="match status" value="2"/>
</dbReference>
<dbReference type="PROSITE" id="PS00109">
    <property type="entry name" value="PROTEIN_KINASE_TYR"/>
    <property type="match status" value="1"/>
</dbReference>
<dbReference type="SUPFAM" id="SSF56112">
    <property type="entry name" value="Protein kinase-like (PK-like)"/>
    <property type="match status" value="2"/>
</dbReference>
<name>A0AAD5V101_9APHY</name>
<evidence type="ECO:0000313" key="2">
    <source>
        <dbReference type="EMBL" id="KAJ3483219.1"/>
    </source>
</evidence>